<keyword evidence="6 8" id="KW-0687">Ribonucleoprotein</keyword>
<dbReference type="GO" id="GO:1990904">
    <property type="term" value="C:ribonucleoprotein complex"/>
    <property type="evidence" value="ECO:0007669"/>
    <property type="project" value="UniProtKB-KW"/>
</dbReference>
<dbReference type="STRING" id="661478.OP10G_3896"/>
<dbReference type="RefSeq" id="WP_025228824.1">
    <property type="nucleotide sequence ID" value="NZ_CP007139.1"/>
</dbReference>
<dbReference type="InterPro" id="IPR040322">
    <property type="entry name" value="TROVE2"/>
</dbReference>
<keyword evidence="9" id="KW-1185">Reference proteome</keyword>
<dbReference type="EMBL" id="CP007139">
    <property type="protein sequence ID" value="AIE87264.1"/>
    <property type="molecule type" value="Genomic_DNA"/>
</dbReference>
<gene>
    <name evidence="8" type="ORF">OP10G_3896</name>
</gene>
<evidence type="ECO:0000313" key="8">
    <source>
        <dbReference type="EMBL" id="AIE87264.1"/>
    </source>
</evidence>
<comment type="similarity">
    <text evidence="2">Belongs to the Ro 60 kDa family.</text>
</comment>
<dbReference type="InterPro" id="IPR008858">
    <property type="entry name" value="TROVE_dom"/>
</dbReference>
<dbReference type="Gene3D" id="3.40.50.410">
    <property type="entry name" value="von Willebrand factor, type A domain"/>
    <property type="match status" value="2"/>
</dbReference>
<dbReference type="Pfam" id="PF05731">
    <property type="entry name" value="TROVE"/>
    <property type="match status" value="2"/>
</dbReference>
<dbReference type="SUPFAM" id="SSF53300">
    <property type="entry name" value="vWA-like"/>
    <property type="match status" value="1"/>
</dbReference>
<dbReference type="Proteomes" id="UP000027982">
    <property type="component" value="Chromosome"/>
</dbReference>
<evidence type="ECO:0000259" key="7">
    <source>
        <dbReference type="PROSITE" id="PS50988"/>
    </source>
</evidence>
<dbReference type="InterPro" id="IPR056800">
    <property type="entry name" value="vWA_Ro60"/>
</dbReference>
<dbReference type="KEGG" id="fgi:OP10G_3896"/>
<dbReference type="HOGENOM" id="CLU_024421_1_0_0"/>
<name>A0A068NYR1_FIMGI</name>
<keyword evidence="5" id="KW-0694">RNA-binding</keyword>
<dbReference type="PROSITE" id="PS50988">
    <property type="entry name" value="TROVE"/>
    <property type="match status" value="1"/>
</dbReference>
<dbReference type="InterPro" id="IPR037214">
    <property type="entry name" value="TROVE_dom_sf"/>
</dbReference>
<dbReference type="InterPro" id="IPR036465">
    <property type="entry name" value="vWFA_dom_sf"/>
</dbReference>
<feature type="domain" description="TROVE" evidence="7">
    <location>
        <begin position="24"/>
        <end position="356"/>
    </location>
</feature>
<dbReference type="eggNOG" id="COG2304">
    <property type="taxonomic scope" value="Bacteria"/>
</dbReference>
<sequence>MNYAKLFNRATTHQSMPIPGSGQVLNHAGGFVYEVDGWTVLDRFLILGSEAGTFYVAPQKLTQENAQNVLKLIHEDGERVVRRIVEVSVAGRAPKNDSAIFALGLCASFGNDRTRAEALLALPSVCRTGTHLFQFAAVVDGLRGWGRGLRRAIGAWYNAKPVQELELQLVKYQQRDGWSNRDLLRLAHPKPESEAHRDLYKWVVSGADAPAGSKRIEAMQRLKGMTDAAEAAKVITEARLPREAVPTELLNKAEVWEALMTDMPMTAMVRNLATMTRVGLLTPKSEATKTVKMRLADAERIPRARVHPMALLFALRTYASGHGLRGSAEWTPVTSIVDALDSAFYLAFANVEPTNKRYLLGMDVSGSMSNAFIAGTAMTAAEASAAMAMVTVATEEAVTPMAFSTIFTPLSLSKRMRLDQATNSMRGLPFAGTDCAQPMIYAMERKLPIDVFVVYTDSETWHGMIHPSQALVQYRQMMGIDAKLVVVGMTATKFSIANPNDRGMLDVVGFDASVPSVMAEFVGGGR</sequence>
<dbReference type="GO" id="GO:0005737">
    <property type="term" value="C:cytoplasm"/>
    <property type="evidence" value="ECO:0007669"/>
    <property type="project" value="UniProtKB-SubCell"/>
</dbReference>
<dbReference type="Pfam" id="PF25045">
    <property type="entry name" value="vWA_Ro60"/>
    <property type="match status" value="1"/>
</dbReference>
<comment type="subcellular location">
    <subcellularLocation>
        <location evidence="1">Cytoplasm</location>
    </subcellularLocation>
</comment>
<evidence type="ECO:0000313" key="9">
    <source>
        <dbReference type="Proteomes" id="UP000027982"/>
    </source>
</evidence>
<dbReference type="SUPFAM" id="SSF140864">
    <property type="entry name" value="TROVE domain-like"/>
    <property type="match status" value="1"/>
</dbReference>
<dbReference type="AlphaFoldDB" id="A0A068NYR1"/>
<accession>A0A068NYR1</accession>
<evidence type="ECO:0000256" key="2">
    <source>
        <dbReference type="ARBA" id="ARBA00007814"/>
    </source>
</evidence>
<dbReference type="GO" id="GO:0003723">
    <property type="term" value="F:RNA binding"/>
    <property type="evidence" value="ECO:0007669"/>
    <property type="project" value="UniProtKB-KW"/>
</dbReference>
<dbReference type="PANTHER" id="PTHR14202">
    <property type="entry name" value="60 KDA RIBONUCLEOPROTEIN SSA/RO"/>
    <property type="match status" value="1"/>
</dbReference>
<dbReference type="OrthoDB" id="2986092at2"/>
<evidence type="ECO:0000256" key="3">
    <source>
        <dbReference type="ARBA" id="ARBA00022490"/>
    </source>
</evidence>
<evidence type="ECO:0000256" key="4">
    <source>
        <dbReference type="ARBA" id="ARBA00022723"/>
    </source>
</evidence>
<organism evidence="8 9">
    <name type="scientific">Fimbriimonas ginsengisoli Gsoil 348</name>
    <dbReference type="NCBI Taxonomy" id="661478"/>
    <lineage>
        <taxon>Bacteria</taxon>
        <taxon>Bacillati</taxon>
        <taxon>Armatimonadota</taxon>
        <taxon>Fimbriimonadia</taxon>
        <taxon>Fimbriimonadales</taxon>
        <taxon>Fimbriimonadaceae</taxon>
        <taxon>Fimbriimonas</taxon>
    </lineage>
</organism>
<evidence type="ECO:0000256" key="5">
    <source>
        <dbReference type="ARBA" id="ARBA00022884"/>
    </source>
</evidence>
<proteinExistence type="inferred from homology"/>
<protein>
    <submittedName>
        <fullName evidence="8">60 kDa SS-A/Ro ribonucleoprotein</fullName>
    </submittedName>
</protein>
<dbReference type="GO" id="GO:0046872">
    <property type="term" value="F:metal ion binding"/>
    <property type="evidence" value="ECO:0007669"/>
    <property type="project" value="UniProtKB-KW"/>
</dbReference>
<evidence type="ECO:0000256" key="6">
    <source>
        <dbReference type="ARBA" id="ARBA00023274"/>
    </source>
</evidence>
<reference evidence="8 9" key="1">
    <citation type="journal article" date="2014" name="PLoS ONE">
        <title>The first complete genome sequence of the class fimbriimonadia in the phylum armatimonadetes.</title>
        <authorList>
            <person name="Hu Z.Y."/>
            <person name="Wang Y.Z."/>
            <person name="Im W.T."/>
            <person name="Wang S.Y."/>
            <person name="Zhao G.P."/>
            <person name="Zheng H.J."/>
            <person name="Quan Z.X."/>
        </authorList>
    </citation>
    <scope>NUCLEOTIDE SEQUENCE [LARGE SCALE GENOMIC DNA]</scope>
    <source>
        <strain evidence="8">Gsoil 348</strain>
    </source>
</reference>
<keyword evidence="3" id="KW-0963">Cytoplasm</keyword>
<evidence type="ECO:0000256" key="1">
    <source>
        <dbReference type="ARBA" id="ARBA00004496"/>
    </source>
</evidence>
<dbReference type="PANTHER" id="PTHR14202:SF0">
    <property type="entry name" value="RNA-BINDING PROTEIN RO60"/>
    <property type="match status" value="1"/>
</dbReference>
<keyword evidence="4" id="KW-0479">Metal-binding</keyword>